<evidence type="ECO:0000313" key="5">
    <source>
        <dbReference type="Proteomes" id="UP000249203"/>
    </source>
</evidence>
<feature type="transmembrane region" description="Helical" evidence="2">
    <location>
        <begin position="140"/>
        <end position="161"/>
    </location>
</feature>
<feature type="transmembrane region" description="Helical" evidence="2">
    <location>
        <begin position="28"/>
        <end position="48"/>
    </location>
</feature>
<dbReference type="PANTHER" id="PTHR15887">
    <property type="entry name" value="TRANSMEMBRANE PROTEIN 69"/>
    <property type="match status" value="1"/>
</dbReference>
<dbReference type="EMBL" id="QLMD01000002">
    <property type="protein sequence ID" value="RAK00826.1"/>
    <property type="molecule type" value="Genomic_DNA"/>
</dbReference>
<dbReference type="Pfam" id="PF11911">
    <property type="entry name" value="DUF3429"/>
    <property type="match status" value="1"/>
</dbReference>
<dbReference type="Proteomes" id="UP000249203">
    <property type="component" value="Unassembled WGS sequence"/>
</dbReference>
<dbReference type="PANTHER" id="PTHR15887:SF1">
    <property type="entry name" value="TRANSMEMBRANE PROTEIN 69"/>
    <property type="match status" value="1"/>
</dbReference>
<keyword evidence="2" id="KW-0812">Transmembrane</keyword>
<gene>
    <name evidence="3" type="ORF">B0I24_102254</name>
    <name evidence="4" type="ORF">CWE07_04305</name>
</gene>
<keyword evidence="6" id="KW-1185">Reference proteome</keyword>
<evidence type="ECO:0000256" key="2">
    <source>
        <dbReference type="SAM" id="Phobius"/>
    </source>
</evidence>
<organism evidence="3 5">
    <name type="scientific">Aliidiomarina maris</name>
    <dbReference type="NCBI Taxonomy" id="531312"/>
    <lineage>
        <taxon>Bacteria</taxon>
        <taxon>Pseudomonadati</taxon>
        <taxon>Pseudomonadota</taxon>
        <taxon>Gammaproteobacteria</taxon>
        <taxon>Alteromonadales</taxon>
        <taxon>Idiomarinaceae</taxon>
        <taxon>Aliidiomarina</taxon>
    </lineage>
</organism>
<dbReference type="InterPro" id="IPR021836">
    <property type="entry name" value="DUF3429"/>
</dbReference>
<evidence type="ECO:0000313" key="3">
    <source>
        <dbReference type="EMBL" id="RAK00826.1"/>
    </source>
</evidence>
<name>A0A327X3C7_9GAMM</name>
<dbReference type="OrthoDB" id="8591832at2"/>
<evidence type="ECO:0000313" key="6">
    <source>
        <dbReference type="Proteomes" id="UP000287865"/>
    </source>
</evidence>
<protein>
    <submittedName>
        <fullName evidence="4">DUF3429 domain-containing protein</fullName>
    </submittedName>
    <submittedName>
        <fullName evidence="3">Uncharacterized protein DUF3429</fullName>
    </submittedName>
</protein>
<keyword evidence="2" id="KW-1133">Transmembrane helix</keyword>
<comment type="caution">
    <text evidence="3">The sequence shown here is derived from an EMBL/GenBank/DDBJ whole genome shotgun (WGS) entry which is preliminary data.</text>
</comment>
<feature type="transmembrane region" description="Helical" evidence="2">
    <location>
        <begin position="54"/>
        <end position="75"/>
    </location>
</feature>
<keyword evidence="2" id="KW-0472">Membrane</keyword>
<reference evidence="3 5" key="2">
    <citation type="submission" date="2018-06" db="EMBL/GenBank/DDBJ databases">
        <title>Genomic Encyclopedia of Type Strains, Phase III (KMG-III): the genomes of soil and plant-associated and newly described type strains.</title>
        <authorList>
            <person name="Whitman W."/>
        </authorList>
    </citation>
    <scope>NUCLEOTIDE SEQUENCE [LARGE SCALE GENOMIC DNA]</scope>
    <source>
        <strain evidence="3 5">CGMCC 1.15366</strain>
    </source>
</reference>
<evidence type="ECO:0000256" key="1">
    <source>
        <dbReference type="SAM" id="MobiDB-lite"/>
    </source>
</evidence>
<evidence type="ECO:0000313" key="4">
    <source>
        <dbReference type="EMBL" id="RUO27185.1"/>
    </source>
</evidence>
<sequence>MQADTRADVKPPQPPGMHSDSQLTATRLAWFGLAPFVLSAAVGAIGWYQEQLLAAFVVYSAVILSFLGGIHWGLAMRDGISNPQGRLVICMVPSLVAWVAVAFLPSLATLAVLGLFYMMWLRYDLSAVKDDWYGKMRKPITFVVMGTHFIWFITLASERVLAVQAG</sequence>
<dbReference type="AlphaFoldDB" id="A0A327X3C7"/>
<feature type="region of interest" description="Disordered" evidence="1">
    <location>
        <begin position="1"/>
        <end position="20"/>
    </location>
</feature>
<dbReference type="Proteomes" id="UP000287865">
    <property type="component" value="Unassembled WGS sequence"/>
</dbReference>
<dbReference type="EMBL" id="PIPK01000003">
    <property type="protein sequence ID" value="RUO27185.1"/>
    <property type="molecule type" value="Genomic_DNA"/>
</dbReference>
<feature type="transmembrane region" description="Helical" evidence="2">
    <location>
        <begin position="87"/>
        <end position="120"/>
    </location>
</feature>
<dbReference type="RefSeq" id="WP_111568603.1">
    <property type="nucleotide sequence ID" value="NZ_PIPK01000003.1"/>
</dbReference>
<proteinExistence type="predicted"/>
<reference evidence="4 6" key="1">
    <citation type="journal article" date="2018" name="Front. Microbiol.">
        <title>Genome-Based Analysis Reveals the Taxonomy and Diversity of the Family Idiomarinaceae.</title>
        <authorList>
            <person name="Liu Y."/>
            <person name="Lai Q."/>
            <person name="Shao Z."/>
        </authorList>
    </citation>
    <scope>NUCLEOTIDE SEQUENCE [LARGE SCALE GENOMIC DNA]</scope>
    <source>
        <strain evidence="4 6">CF12-14</strain>
    </source>
</reference>
<accession>A0A327X3C7</accession>